<gene>
    <name evidence="1" type="ORF">HG66A1_09310</name>
</gene>
<accession>A0A517PIF3</accession>
<dbReference type="AlphaFoldDB" id="A0A517PIF3"/>
<name>A0A517PIF3_9PLAN</name>
<dbReference type="Proteomes" id="UP000320421">
    <property type="component" value="Chromosome"/>
</dbReference>
<proteinExistence type="predicted"/>
<keyword evidence="2" id="KW-1185">Reference proteome</keyword>
<dbReference type="OrthoDB" id="8447840at2"/>
<dbReference type="EMBL" id="CP036266">
    <property type="protein sequence ID" value="QDT19167.1"/>
    <property type="molecule type" value="Genomic_DNA"/>
</dbReference>
<dbReference type="RefSeq" id="WP_145181047.1">
    <property type="nucleotide sequence ID" value="NZ_CP036266.1"/>
</dbReference>
<evidence type="ECO:0000313" key="2">
    <source>
        <dbReference type="Proteomes" id="UP000320421"/>
    </source>
</evidence>
<organism evidence="1 2">
    <name type="scientific">Gimesia chilikensis</name>
    <dbReference type="NCBI Taxonomy" id="2605989"/>
    <lineage>
        <taxon>Bacteria</taxon>
        <taxon>Pseudomonadati</taxon>
        <taxon>Planctomycetota</taxon>
        <taxon>Planctomycetia</taxon>
        <taxon>Planctomycetales</taxon>
        <taxon>Planctomycetaceae</taxon>
        <taxon>Gimesia</taxon>
    </lineage>
</organism>
<sequence>MSRDKTARCLEEMLAFFLRHCEDRGTLGELYLMSRDSESWCRGHELHRRIREKTQSAERSGDLLGEAQYTFEECCAKTFYNLSDAMVPFSEDTPFWIIPQGFRLARRLELENPYAFTSLLSSEHELGTKFM</sequence>
<reference evidence="1 2" key="1">
    <citation type="submission" date="2019-02" db="EMBL/GenBank/DDBJ databases">
        <title>Deep-cultivation of Planctomycetes and their phenomic and genomic characterization uncovers novel biology.</title>
        <authorList>
            <person name="Wiegand S."/>
            <person name="Jogler M."/>
            <person name="Boedeker C."/>
            <person name="Pinto D."/>
            <person name="Vollmers J."/>
            <person name="Rivas-Marin E."/>
            <person name="Kohn T."/>
            <person name="Peeters S.H."/>
            <person name="Heuer A."/>
            <person name="Rast P."/>
            <person name="Oberbeckmann S."/>
            <person name="Bunk B."/>
            <person name="Jeske O."/>
            <person name="Meyerdierks A."/>
            <person name="Storesund J.E."/>
            <person name="Kallscheuer N."/>
            <person name="Luecker S."/>
            <person name="Lage O.M."/>
            <person name="Pohl T."/>
            <person name="Merkel B.J."/>
            <person name="Hornburger P."/>
            <person name="Mueller R.-W."/>
            <person name="Bruemmer F."/>
            <person name="Labrenz M."/>
            <person name="Spormann A.M."/>
            <person name="Op den Camp H."/>
            <person name="Overmann J."/>
            <person name="Amann R."/>
            <person name="Jetten M.S.M."/>
            <person name="Mascher T."/>
            <person name="Medema M.H."/>
            <person name="Devos D.P."/>
            <person name="Kaster A.-K."/>
            <person name="Ovreas L."/>
            <person name="Rohde M."/>
            <person name="Galperin M.Y."/>
            <person name="Jogler C."/>
        </authorList>
    </citation>
    <scope>NUCLEOTIDE SEQUENCE [LARGE SCALE GENOMIC DNA]</scope>
    <source>
        <strain evidence="1 2">HG66A1</strain>
    </source>
</reference>
<protein>
    <submittedName>
        <fullName evidence="1">Uncharacterized protein</fullName>
    </submittedName>
</protein>
<evidence type="ECO:0000313" key="1">
    <source>
        <dbReference type="EMBL" id="QDT19167.1"/>
    </source>
</evidence>